<dbReference type="Pfam" id="PF03795">
    <property type="entry name" value="YCII"/>
    <property type="match status" value="1"/>
</dbReference>
<comment type="similarity">
    <text evidence="1">Belongs to the YciI family.</text>
</comment>
<dbReference type="PANTHER" id="PTHR35174">
    <property type="entry name" value="BLL7171 PROTEIN-RELATED"/>
    <property type="match status" value="1"/>
</dbReference>
<organism evidence="3 4">
    <name type="scientific">Steroidobacter agaridevorans</name>
    <dbReference type="NCBI Taxonomy" id="2695856"/>
    <lineage>
        <taxon>Bacteria</taxon>
        <taxon>Pseudomonadati</taxon>
        <taxon>Pseudomonadota</taxon>
        <taxon>Gammaproteobacteria</taxon>
        <taxon>Steroidobacterales</taxon>
        <taxon>Steroidobacteraceae</taxon>
        <taxon>Steroidobacter</taxon>
    </lineage>
</organism>
<dbReference type="InterPro" id="IPR011008">
    <property type="entry name" value="Dimeric_a/b-barrel"/>
</dbReference>
<dbReference type="EMBL" id="BLJN01000002">
    <property type="protein sequence ID" value="GFE79912.1"/>
    <property type="molecule type" value="Genomic_DNA"/>
</dbReference>
<evidence type="ECO:0000259" key="2">
    <source>
        <dbReference type="Pfam" id="PF03795"/>
    </source>
</evidence>
<keyword evidence="4" id="KW-1185">Reference proteome</keyword>
<protein>
    <recommendedName>
        <fullName evidence="2">YCII-related domain-containing protein</fullName>
    </recommendedName>
</protein>
<reference evidence="4" key="1">
    <citation type="submission" date="2020-01" db="EMBL/GenBank/DDBJ databases">
        <title>'Steroidobacter agaridevorans' sp. nov., agar-degrading bacteria isolated from rhizosphere soils.</title>
        <authorList>
            <person name="Ikenaga M."/>
            <person name="Kataoka M."/>
            <person name="Murouchi A."/>
            <person name="Katsuragi S."/>
            <person name="Sakai M."/>
        </authorList>
    </citation>
    <scope>NUCLEOTIDE SEQUENCE [LARGE SCALE GENOMIC DNA]</scope>
    <source>
        <strain evidence="4">YU21-B</strain>
    </source>
</reference>
<dbReference type="Gene3D" id="3.30.70.1060">
    <property type="entry name" value="Dimeric alpha+beta barrel"/>
    <property type="match status" value="1"/>
</dbReference>
<evidence type="ECO:0000313" key="3">
    <source>
        <dbReference type="EMBL" id="GFE79912.1"/>
    </source>
</evidence>
<dbReference type="RefSeq" id="WP_161811665.1">
    <property type="nucleotide sequence ID" value="NZ_BLJN01000002.1"/>
</dbReference>
<comment type="caution">
    <text evidence="3">The sequence shown here is derived from an EMBL/GenBank/DDBJ whole genome shotgun (WGS) entry which is preliminary data.</text>
</comment>
<dbReference type="AlphaFoldDB" id="A0A829YBB4"/>
<gene>
    <name evidence="3" type="ORF">GCM10011487_19120</name>
</gene>
<evidence type="ECO:0000313" key="4">
    <source>
        <dbReference type="Proteomes" id="UP000445000"/>
    </source>
</evidence>
<accession>A0A829YBB4</accession>
<proteinExistence type="inferred from homology"/>
<name>A0A829YBB4_9GAMM</name>
<dbReference type="PANTHER" id="PTHR35174:SF1">
    <property type="entry name" value="BLL0086 PROTEIN"/>
    <property type="match status" value="1"/>
</dbReference>
<evidence type="ECO:0000256" key="1">
    <source>
        <dbReference type="ARBA" id="ARBA00007689"/>
    </source>
</evidence>
<feature type="domain" description="YCII-related" evidence="2">
    <location>
        <begin position="52"/>
        <end position="109"/>
    </location>
</feature>
<sequence>MSTSKTKFLFLYRFPAGPQPASSPEEMQAQYKAWAAWRAKFEKEVIPGEGLKQGGTVVRGGNVTDGPYIEAKEVMGSYAFVETESLAQAIEIAKECPINQVPGASVEIRELGWR</sequence>
<dbReference type="InterPro" id="IPR005545">
    <property type="entry name" value="YCII"/>
</dbReference>
<dbReference type="Proteomes" id="UP000445000">
    <property type="component" value="Unassembled WGS sequence"/>
</dbReference>
<dbReference type="SUPFAM" id="SSF54909">
    <property type="entry name" value="Dimeric alpha+beta barrel"/>
    <property type="match status" value="1"/>
</dbReference>